<feature type="compositionally biased region" description="Low complexity" evidence="1">
    <location>
        <begin position="533"/>
        <end position="545"/>
    </location>
</feature>
<comment type="caution">
    <text evidence="2">The sequence shown here is derived from an EMBL/GenBank/DDBJ whole genome shotgun (WGS) entry which is preliminary data.</text>
</comment>
<reference evidence="2 3" key="1">
    <citation type="submission" date="2023-04" db="EMBL/GenBank/DDBJ databases">
        <title>Genome of Basidiobolus ranarum AG-B5.</title>
        <authorList>
            <person name="Stajich J.E."/>
            <person name="Carter-House D."/>
            <person name="Gryganskyi A."/>
        </authorList>
    </citation>
    <scope>NUCLEOTIDE SEQUENCE [LARGE SCALE GENOMIC DNA]</scope>
    <source>
        <strain evidence="2 3">AG-B5</strain>
    </source>
</reference>
<gene>
    <name evidence="2" type="primary">PAN1_4</name>
    <name evidence="2" type="ORF">K7432_017690</name>
</gene>
<accession>A0ABR2VK52</accession>
<feature type="region of interest" description="Disordered" evidence="1">
    <location>
        <begin position="296"/>
        <end position="321"/>
    </location>
</feature>
<dbReference type="EMBL" id="JASJQH010011040">
    <property type="protein sequence ID" value="KAK9667563.1"/>
    <property type="molecule type" value="Genomic_DNA"/>
</dbReference>
<feature type="compositionally biased region" description="Polar residues" evidence="1">
    <location>
        <begin position="347"/>
        <end position="369"/>
    </location>
</feature>
<feature type="non-terminal residue" evidence="2">
    <location>
        <position position="599"/>
    </location>
</feature>
<feature type="compositionally biased region" description="Basic and acidic residues" evidence="1">
    <location>
        <begin position="392"/>
        <end position="413"/>
    </location>
</feature>
<feature type="compositionally biased region" description="Polar residues" evidence="1">
    <location>
        <begin position="546"/>
        <end position="565"/>
    </location>
</feature>
<evidence type="ECO:0000313" key="3">
    <source>
        <dbReference type="Proteomes" id="UP001479436"/>
    </source>
</evidence>
<feature type="compositionally biased region" description="Basic and acidic residues" evidence="1">
    <location>
        <begin position="449"/>
        <end position="488"/>
    </location>
</feature>
<dbReference type="Proteomes" id="UP001479436">
    <property type="component" value="Unassembled WGS sequence"/>
</dbReference>
<evidence type="ECO:0000313" key="2">
    <source>
        <dbReference type="EMBL" id="KAK9667563.1"/>
    </source>
</evidence>
<organism evidence="2 3">
    <name type="scientific">Basidiobolus ranarum</name>
    <dbReference type="NCBI Taxonomy" id="34480"/>
    <lineage>
        <taxon>Eukaryota</taxon>
        <taxon>Fungi</taxon>
        <taxon>Fungi incertae sedis</taxon>
        <taxon>Zoopagomycota</taxon>
        <taxon>Entomophthoromycotina</taxon>
        <taxon>Basidiobolomycetes</taxon>
        <taxon>Basidiobolales</taxon>
        <taxon>Basidiobolaceae</taxon>
        <taxon>Basidiobolus</taxon>
    </lineage>
</organism>
<feature type="compositionally biased region" description="Basic and acidic residues" evidence="1">
    <location>
        <begin position="587"/>
        <end position="599"/>
    </location>
</feature>
<feature type="region of interest" description="Disordered" evidence="1">
    <location>
        <begin position="347"/>
        <end position="599"/>
    </location>
</feature>
<feature type="compositionally biased region" description="Polar residues" evidence="1">
    <location>
        <begin position="489"/>
        <end position="502"/>
    </location>
</feature>
<feature type="compositionally biased region" description="Low complexity" evidence="1">
    <location>
        <begin position="375"/>
        <end position="391"/>
    </location>
</feature>
<protein>
    <submittedName>
        <fullName evidence="2">Actin organization and endocytosis protein</fullName>
    </submittedName>
</protein>
<sequence>MLKTNTSLKKSATLSSPILGIPKLDFDLNSSSIYSGKKAAGRDEDTGYVSGNRRKIGTSPNSSSPNMSYSERLAKFDSLRKQIKEKQAELENLSAKISQPSFTSSSNNEVDLTELKVKIKKLQDSINEISLPTKNHSKDKSDHNPEAIKEERKKLESEFSDIVSELPSLTKKVHALDEKLAESRLELFKVTDAKIHKTAAPKTNLANLFPFKASGSNENLTEADKLKQKAAEMLAQRMQALTKADVSANDPSAIEAKKRLDAETEKINKEKKANERYIREAEDSIRQLQESIRDIIQRDSKSNEKTSHKAPKDDYEKEKKKWDSRFGLEAEIKKFLDELKECERKSITSTGSYSTQYSKPSYLSSSGTRSVAGIPSKISSTSSKPSILASAKSKEEKDRIIKEEAERRLKERQSFFQTQFQRTKEQKSSLESKVEKVENNARSGGDSDYAQKKLASIEREKEEIEKKFLQRSREFSDIAEKTKEERSQVDSIQTSTNHTSSDAVPPPPPPPPPANKSGGSSLGGYKTLWLNNPSSTKSGSQPSKSVTPSFIPKSNNPFPVSTSGKVKSPVVPKATTKDDSEDEDDKEKEKEYFFQDRIE</sequence>
<feature type="region of interest" description="Disordered" evidence="1">
    <location>
        <begin position="35"/>
        <end position="69"/>
    </location>
</feature>
<proteinExistence type="predicted"/>
<feature type="compositionally biased region" description="Pro residues" evidence="1">
    <location>
        <begin position="504"/>
        <end position="514"/>
    </location>
</feature>
<name>A0ABR2VK52_9FUNG</name>
<evidence type="ECO:0000256" key="1">
    <source>
        <dbReference type="SAM" id="MobiDB-lite"/>
    </source>
</evidence>
<feature type="compositionally biased region" description="Low complexity" evidence="1">
    <location>
        <begin position="59"/>
        <end position="69"/>
    </location>
</feature>
<feature type="compositionally biased region" description="Basic and acidic residues" evidence="1">
    <location>
        <begin position="422"/>
        <end position="439"/>
    </location>
</feature>
<keyword evidence="3" id="KW-1185">Reference proteome</keyword>